<evidence type="ECO:0000313" key="12">
    <source>
        <dbReference type="EMBL" id="SKA76292.1"/>
    </source>
</evidence>
<keyword evidence="6 10" id="KW-1133">Transmembrane helix</keyword>
<feature type="transmembrane region" description="Helical" evidence="10">
    <location>
        <begin position="177"/>
        <end position="194"/>
    </location>
</feature>
<dbReference type="PRINTS" id="PR00303">
    <property type="entry name" value="SECYTRNLCASE"/>
</dbReference>
<comment type="function">
    <text evidence="10">The central subunit of the protein translocation channel SecYEG. Consists of two halves formed by TMs 1-5 and 6-10. These two domains form a lateral gate at the front which open onto the bilayer between TMs 2 and 7, and are clamped together by SecE at the back. The channel is closed by both a pore ring composed of hydrophobic SecY resides and a short helix (helix 2A) on the extracellular side of the membrane which forms a plug. The plug probably moves laterally to allow the channel to open. The ring and the pore may move independently.</text>
</comment>
<dbReference type="GO" id="GO:0005886">
    <property type="term" value="C:plasma membrane"/>
    <property type="evidence" value="ECO:0007669"/>
    <property type="project" value="UniProtKB-SubCell"/>
</dbReference>
<feature type="transmembrane region" description="Helical" evidence="10">
    <location>
        <begin position="214"/>
        <end position="236"/>
    </location>
</feature>
<feature type="transmembrane region" description="Helical" evidence="10">
    <location>
        <begin position="72"/>
        <end position="94"/>
    </location>
</feature>
<comment type="caution">
    <text evidence="10">Lacks conserved residue(s) required for the propagation of feature annotation.</text>
</comment>
<evidence type="ECO:0000256" key="9">
    <source>
        <dbReference type="ARBA" id="ARBA00039733"/>
    </source>
</evidence>
<feature type="transmembrane region" description="Helical" evidence="10">
    <location>
        <begin position="373"/>
        <end position="391"/>
    </location>
</feature>
<dbReference type="Pfam" id="PF00344">
    <property type="entry name" value="SecY"/>
    <property type="match status" value="1"/>
</dbReference>
<dbReference type="Gene3D" id="1.10.3370.10">
    <property type="entry name" value="SecY subunit domain"/>
    <property type="match status" value="1"/>
</dbReference>
<proteinExistence type="inferred from homology"/>
<comment type="similarity">
    <text evidence="2 10 11">Belongs to the SecY/SEC61-alpha family.</text>
</comment>
<evidence type="ECO:0000256" key="1">
    <source>
        <dbReference type="ARBA" id="ARBA00004141"/>
    </source>
</evidence>
<keyword evidence="4 10" id="KW-0812">Transmembrane</keyword>
<dbReference type="AlphaFoldDB" id="A0A1T4WG57"/>
<keyword evidence="5 10" id="KW-0653">Protein transport</keyword>
<name>A0A1T4WG57_9FIRM</name>
<evidence type="ECO:0000256" key="10">
    <source>
        <dbReference type="HAMAP-Rule" id="MF_01465"/>
    </source>
</evidence>
<feature type="transmembrane region" description="Helical" evidence="10">
    <location>
        <begin position="273"/>
        <end position="294"/>
    </location>
</feature>
<accession>A0A1T4WG57</accession>
<dbReference type="GO" id="GO:0043952">
    <property type="term" value="P:protein transport by the Sec complex"/>
    <property type="evidence" value="ECO:0007669"/>
    <property type="project" value="UniProtKB-UniRule"/>
</dbReference>
<dbReference type="OrthoDB" id="9809248at2"/>
<dbReference type="InterPro" id="IPR023201">
    <property type="entry name" value="SecY_dom_sf"/>
</dbReference>
<comment type="subunit">
    <text evidence="10">Component of the Sec protein translocase complex. Heterotrimer consisting of SecY, SecE and SecG subunits. The heterotrimers can form oligomers, although 1 heterotrimer is thought to be able to translocate proteins. Interacts with the ribosome. Interacts with SecDF, and other proteins may be involved. Interacts with SecA.</text>
</comment>
<dbReference type="PANTHER" id="PTHR10906">
    <property type="entry name" value="SECY/SEC61-ALPHA FAMILY MEMBER"/>
    <property type="match status" value="1"/>
</dbReference>
<evidence type="ECO:0000256" key="3">
    <source>
        <dbReference type="ARBA" id="ARBA00022448"/>
    </source>
</evidence>
<dbReference type="STRING" id="745368.SAMN02745178_00564"/>
<evidence type="ECO:0000256" key="4">
    <source>
        <dbReference type="ARBA" id="ARBA00022692"/>
    </source>
</evidence>
<dbReference type="GeneID" id="93337054"/>
<gene>
    <name evidence="10" type="primary">secY</name>
    <name evidence="12" type="ORF">SAMN02745178_00564</name>
</gene>
<evidence type="ECO:0000256" key="2">
    <source>
        <dbReference type="ARBA" id="ARBA00005751"/>
    </source>
</evidence>
<evidence type="ECO:0000256" key="8">
    <source>
        <dbReference type="ARBA" id="ARBA00023136"/>
    </source>
</evidence>
<keyword evidence="8 10" id="KW-0472">Membrane</keyword>
<feature type="transmembrane region" description="Helical" evidence="10">
    <location>
        <begin position="314"/>
        <end position="335"/>
    </location>
</feature>
<feature type="transmembrane region" description="Helical" evidence="10">
    <location>
        <begin position="145"/>
        <end position="165"/>
    </location>
</feature>
<dbReference type="GO" id="GO:0065002">
    <property type="term" value="P:intracellular protein transmembrane transport"/>
    <property type="evidence" value="ECO:0007669"/>
    <property type="project" value="UniProtKB-UniRule"/>
</dbReference>
<keyword evidence="3 10" id="KW-0813">Transport</keyword>
<keyword evidence="10" id="KW-1003">Cell membrane</keyword>
<reference evidence="12 13" key="1">
    <citation type="submission" date="2017-02" db="EMBL/GenBank/DDBJ databases">
        <authorList>
            <person name="Peterson S.W."/>
        </authorList>
    </citation>
    <scope>NUCLEOTIDE SEQUENCE [LARGE SCALE GENOMIC DNA]</scope>
    <source>
        <strain evidence="12 13">ATCC 27749</strain>
    </source>
</reference>
<dbReference type="InterPro" id="IPR002208">
    <property type="entry name" value="SecY/SEC61-alpha"/>
</dbReference>
<dbReference type="GO" id="GO:0006605">
    <property type="term" value="P:protein targeting"/>
    <property type="evidence" value="ECO:0007669"/>
    <property type="project" value="UniProtKB-UniRule"/>
</dbReference>
<dbReference type="RefSeq" id="WP_078783573.1">
    <property type="nucleotide sequence ID" value="NZ_CABIYV010000003.1"/>
</dbReference>
<dbReference type="EMBL" id="FUYF01000002">
    <property type="protein sequence ID" value="SKA76292.1"/>
    <property type="molecule type" value="Genomic_DNA"/>
</dbReference>
<dbReference type="SUPFAM" id="SSF103491">
    <property type="entry name" value="Preprotein translocase SecY subunit"/>
    <property type="match status" value="1"/>
</dbReference>
<evidence type="ECO:0000256" key="11">
    <source>
        <dbReference type="RuleBase" id="RU004349"/>
    </source>
</evidence>
<dbReference type="NCBIfam" id="TIGR00967">
    <property type="entry name" value="3a0501s007"/>
    <property type="match status" value="1"/>
</dbReference>
<feature type="transmembrane region" description="Helical" evidence="10">
    <location>
        <begin position="114"/>
        <end position="133"/>
    </location>
</feature>
<protein>
    <recommendedName>
        <fullName evidence="9 10">Protein translocase subunit SecY</fullName>
    </recommendedName>
</protein>
<dbReference type="PIRSF" id="PIRSF004557">
    <property type="entry name" value="SecY"/>
    <property type="match status" value="1"/>
</dbReference>
<organism evidence="12 13">
    <name type="scientific">Gemmiger formicilis</name>
    <dbReference type="NCBI Taxonomy" id="745368"/>
    <lineage>
        <taxon>Bacteria</taxon>
        <taxon>Bacillati</taxon>
        <taxon>Bacillota</taxon>
        <taxon>Clostridia</taxon>
        <taxon>Eubacteriales</taxon>
        <taxon>Gemmiger</taxon>
    </lineage>
</organism>
<evidence type="ECO:0000313" key="13">
    <source>
        <dbReference type="Proteomes" id="UP000190286"/>
    </source>
</evidence>
<sequence>MLETFRNAWKIEDLRKRLLFTLLILVLFRLGCALPVPYISAGALTSMFAGGNGDMLEYLNMMSGGALSECTLFALGVQPAINASIIMQLLAVAIPYLENLAKEGEEGQRKMRRITNYVGAGIGLMLSIGYYFIIRNMGALSYTEGFAGIFSAVVIVLSFTAGSQLCTWMGNQIDSKGIGNGLSLMIFAGIVARWSSIYTATTNILARAQNGEPFFYIMLPLLVVLALVAVLFVVILTNAERRIPVQYAKRVMGRKMYGGQASYIPIKVNMTGVMPIIFASTLCSLPGLIFRFINLDASSHPALYAFFSVFNYNSALYLIVYVLLIVAFNYFYVAIQYNPVDIANQLRKNNGTIPGIRPGKPTSDFITKTLSKITLIGAVFLAIVAGFPIILGNITGTSIQLGGTTLLIVVGVALETGRSLEGYMTARYHKGFLE</sequence>
<keyword evidence="7 10" id="KW-0811">Translocation</keyword>
<evidence type="ECO:0000256" key="5">
    <source>
        <dbReference type="ARBA" id="ARBA00022927"/>
    </source>
</evidence>
<keyword evidence="13" id="KW-1185">Reference proteome</keyword>
<dbReference type="HAMAP" id="MF_01465">
    <property type="entry name" value="SecY"/>
    <property type="match status" value="1"/>
</dbReference>
<dbReference type="FunFam" id="1.10.3370.10:FF:000001">
    <property type="entry name" value="Preprotein translocase subunit SecY"/>
    <property type="match status" value="1"/>
</dbReference>
<dbReference type="Proteomes" id="UP000190286">
    <property type="component" value="Unassembled WGS sequence"/>
</dbReference>
<comment type="subcellular location">
    <subcellularLocation>
        <location evidence="10">Cell membrane</location>
        <topology evidence="10">Multi-pass membrane protein</topology>
    </subcellularLocation>
    <subcellularLocation>
        <location evidence="1">Membrane</location>
        <topology evidence="1">Multi-pass membrane protein</topology>
    </subcellularLocation>
</comment>
<dbReference type="InterPro" id="IPR026593">
    <property type="entry name" value="SecY"/>
</dbReference>
<evidence type="ECO:0000256" key="7">
    <source>
        <dbReference type="ARBA" id="ARBA00023010"/>
    </source>
</evidence>
<evidence type="ECO:0000256" key="6">
    <source>
        <dbReference type="ARBA" id="ARBA00022989"/>
    </source>
</evidence>